<comment type="caution">
    <text evidence="1">The sequence shown here is derived from an EMBL/GenBank/DDBJ whole genome shotgun (WGS) entry which is preliminary data.</text>
</comment>
<name>A0A0F9FBU1_9ZZZZ</name>
<reference evidence="1" key="1">
    <citation type="journal article" date="2015" name="Nature">
        <title>Complex archaea that bridge the gap between prokaryotes and eukaryotes.</title>
        <authorList>
            <person name="Spang A."/>
            <person name="Saw J.H."/>
            <person name="Jorgensen S.L."/>
            <person name="Zaremba-Niedzwiedzka K."/>
            <person name="Martijn J."/>
            <person name="Lind A.E."/>
            <person name="van Eijk R."/>
            <person name="Schleper C."/>
            <person name="Guy L."/>
            <person name="Ettema T.J."/>
        </authorList>
    </citation>
    <scope>NUCLEOTIDE SEQUENCE</scope>
</reference>
<evidence type="ECO:0000313" key="1">
    <source>
        <dbReference type="EMBL" id="KKL83693.1"/>
    </source>
</evidence>
<organism evidence="1">
    <name type="scientific">marine sediment metagenome</name>
    <dbReference type="NCBI Taxonomy" id="412755"/>
    <lineage>
        <taxon>unclassified sequences</taxon>
        <taxon>metagenomes</taxon>
        <taxon>ecological metagenomes</taxon>
    </lineage>
</organism>
<gene>
    <name evidence="1" type="ORF">LCGC14_1972180</name>
</gene>
<sequence>MTTLSRSVVDEVLAEGKTVDRSARIAQLEKQLAKVRKDIAEQERLEKRWQVFETACKKLRKEMGKTLTSEEYQAIDGLYIFLHSGCVDFIRYVPSATDKGENKRLNQDLDTMEALHELDALTK</sequence>
<accession>A0A0F9FBU1</accession>
<dbReference type="EMBL" id="LAZR01021911">
    <property type="protein sequence ID" value="KKL83693.1"/>
    <property type="molecule type" value="Genomic_DNA"/>
</dbReference>
<proteinExistence type="predicted"/>
<dbReference type="AlphaFoldDB" id="A0A0F9FBU1"/>
<protein>
    <submittedName>
        <fullName evidence="1">Uncharacterized protein</fullName>
    </submittedName>
</protein>